<reference evidence="5" key="1">
    <citation type="journal article" date="2016" name="Nat. Genet.">
        <title>A high-quality carrot genome assembly provides new insights into carotenoid accumulation and asterid genome evolution.</title>
        <authorList>
            <person name="Iorizzo M."/>
            <person name="Ellison S."/>
            <person name="Senalik D."/>
            <person name="Zeng P."/>
            <person name="Satapoomin P."/>
            <person name="Huang J."/>
            <person name="Bowman M."/>
            <person name="Iovene M."/>
            <person name="Sanseverino W."/>
            <person name="Cavagnaro P."/>
            <person name="Yildiz M."/>
            <person name="Macko-Podgorni A."/>
            <person name="Moranska E."/>
            <person name="Grzebelus E."/>
            <person name="Grzebelus D."/>
            <person name="Ashrafi H."/>
            <person name="Zheng Z."/>
            <person name="Cheng S."/>
            <person name="Spooner D."/>
            <person name="Van Deynze A."/>
            <person name="Simon P."/>
        </authorList>
    </citation>
    <scope>NUCLEOTIDE SEQUENCE [LARGE SCALE GENOMIC DNA]</scope>
    <source>
        <tissue evidence="5">Leaf</tissue>
    </source>
</reference>
<feature type="compositionally biased region" description="Polar residues" evidence="3">
    <location>
        <begin position="281"/>
        <end position="307"/>
    </location>
</feature>
<keyword evidence="2" id="KW-1184">Jasmonic acid signaling pathway</keyword>
<evidence type="ECO:0000256" key="1">
    <source>
        <dbReference type="ARBA" id="ARBA00008614"/>
    </source>
</evidence>
<evidence type="ECO:0000256" key="2">
    <source>
        <dbReference type="RuleBase" id="RU369065"/>
    </source>
</evidence>
<dbReference type="SMART" id="SM00979">
    <property type="entry name" value="TIFY"/>
    <property type="match status" value="1"/>
</dbReference>
<organism evidence="5">
    <name type="scientific">Daucus carota subsp. sativus</name>
    <name type="common">Carrot</name>
    <dbReference type="NCBI Taxonomy" id="79200"/>
    <lineage>
        <taxon>Eukaryota</taxon>
        <taxon>Viridiplantae</taxon>
        <taxon>Streptophyta</taxon>
        <taxon>Embryophyta</taxon>
        <taxon>Tracheophyta</taxon>
        <taxon>Spermatophyta</taxon>
        <taxon>Magnoliopsida</taxon>
        <taxon>eudicotyledons</taxon>
        <taxon>Gunneridae</taxon>
        <taxon>Pentapetalae</taxon>
        <taxon>asterids</taxon>
        <taxon>campanulids</taxon>
        <taxon>Apiales</taxon>
        <taxon>Apiaceae</taxon>
        <taxon>Apioideae</taxon>
        <taxon>Scandiceae</taxon>
        <taxon>Daucinae</taxon>
        <taxon>Daucus</taxon>
        <taxon>Daucus sect. Daucus</taxon>
    </lineage>
</organism>
<gene>
    <name evidence="5" type="ORF">DCAR_030257</name>
</gene>
<dbReference type="InterPro" id="IPR018467">
    <property type="entry name" value="CCT_CS"/>
</dbReference>
<accession>A0A175YHP5</accession>
<dbReference type="InterPro" id="IPR040390">
    <property type="entry name" value="TIFY/JAZ"/>
</dbReference>
<dbReference type="STRING" id="79200.A0A175YHP5"/>
<proteinExistence type="inferred from homology"/>
<evidence type="ECO:0000256" key="3">
    <source>
        <dbReference type="SAM" id="MobiDB-lite"/>
    </source>
</evidence>
<dbReference type="AlphaFoldDB" id="A0A175YHP5"/>
<comment type="caution">
    <text evidence="5">The sequence shown here is derived from an EMBL/GenBank/DDBJ whole genome shotgun (WGS) entry which is preliminary data.</text>
</comment>
<dbReference type="GO" id="GO:2000022">
    <property type="term" value="P:regulation of jasmonic acid mediated signaling pathway"/>
    <property type="evidence" value="ECO:0007669"/>
    <property type="project" value="UniProtKB-UniRule"/>
</dbReference>
<dbReference type="Pfam" id="PF09425">
    <property type="entry name" value="Jas_motif"/>
    <property type="match status" value="1"/>
</dbReference>
<dbReference type="PANTHER" id="PTHR33077">
    <property type="entry name" value="PROTEIN TIFY 4A-RELATED-RELATED"/>
    <property type="match status" value="1"/>
</dbReference>
<dbReference type="Gramene" id="KZM82688">
    <property type="protein sequence ID" value="KZM82688"/>
    <property type="gene ID" value="DCAR_030257"/>
</dbReference>
<feature type="domain" description="Tify" evidence="4">
    <location>
        <begin position="128"/>
        <end position="163"/>
    </location>
</feature>
<dbReference type="PROSITE" id="PS51320">
    <property type="entry name" value="TIFY"/>
    <property type="match status" value="1"/>
</dbReference>
<dbReference type="PANTHER" id="PTHR33077:SF90">
    <property type="entry name" value="PROTEIN TIFY 7"/>
    <property type="match status" value="1"/>
</dbReference>
<evidence type="ECO:0000313" key="5">
    <source>
        <dbReference type="EMBL" id="KZM82688.1"/>
    </source>
</evidence>
<comment type="domain">
    <text evidence="2">The jas domain is required for interaction with COI1.</text>
</comment>
<comment type="subcellular location">
    <subcellularLocation>
        <location evidence="2">Nucleus</location>
    </subcellularLocation>
</comment>
<name>A0A175YHP5_DAUCS</name>
<dbReference type="Pfam" id="PF06200">
    <property type="entry name" value="tify"/>
    <property type="match status" value="1"/>
</dbReference>
<dbReference type="InterPro" id="IPR010399">
    <property type="entry name" value="Tify_dom"/>
</dbReference>
<dbReference type="GO" id="GO:0005634">
    <property type="term" value="C:nucleus"/>
    <property type="evidence" value="ECO:0007669"/>
    <property type="project" value="UniProtKB-SubCell"/>
</dbReference>
<comment type="function">
    <text evidence="2">Repressor of jasmonate responses.</text>
</comment>
<protein>
    <recommendedName>
        <fullName evidence="2">Protein TIFY</fullName>
    </recommendedName>
    <alternativeName>
        <fullName evidence="2">Jasmonate ZIM domain-containing protein</fullName>
    </alternativeName>
</protein>
<keyword evidence="2" id="KW-0539">Nucleus</keyword>
<dbReference type="EMBL" id="LNRQ01000009">
    <property type="protein sequence ID" value="KZM82688.1"/>
    <property type="molecule type" value="Genomic_DNA"/>
</dbReference>
<dbReference type="GO" id="GO:0009611">
    <property type="term" value="P:response to wounding"/>
    <property type="evidence" value="ECO:0007669"/>
    <property type="project" value="UniProtKB-UniRule"/>
</dbReference>
<dbReference type="OMA" id="NPSYKTH"/>
<evidence type="ECO:0000259" key="4">
    <source>
        <dbReference type="PROSITE" id="PS51320"/>
    </source>
</evidence>
<comment type="similarity">
    <text evidence="1 2">Belongs to the TIFY/JAZ family.</text>
</comment>
<dbReference type="GO" id="GO:0031347">
    <property type="term" value="P:regulation of defense response"/>
    <property type="evidence" value="ECO:0007669"/>
    <property type="project" value="UniProtKB-UniRule"/>
</dbReference>
<feature type="region of interest" description="Disordered" evidence="3">
    <location>
        <begin position="272"/>
        <end position="307"/>
    </location>
</feature>
<sequence length="307" mass="32742">MVLMSTLSWLTDAFNSNKCQSAEIQRNSNQNREGGTLFSMTNYPIQQNAPPLHFPPHDVKAFMSMNQGISLSMNNSFFKTQFAGAGLNLAAASTKPNYLGGVPVTPPQSNPSFTSQTSTKEERFNQMTSGTPAQMTIFYGGTVSVFDDISPEKAQAIMLLAGNGPSATYQLAQPKHQVLAPTPKHVAQEAFRRQPLLTPPCSALSSPMSVSSHPMGQSCGGTMNDVLTKNSRGSTTPVDQAPKAATSVVHVAGTPMTHSAVPQARKASLARFLEKRKERTMSSAPYNNLSKKTEGSSRSATPGSSGV</sequence>